<evidence type="ECO:0000313" key="20">
    <source>
        <dbReference type="Proteomes" id="UP001162891"/>
    </source>
</evidence>
<evidence type="ECO:0000256" key="3">
    <source>
        <dbReference type="ARBA" id="ARBA00022475"/>
    </source>
</evidence>
<feature type="region of interest" description="Disordered" evidence="14">
    <location>
        <begin position="1"/>
        <end position="30"/>
    </location>
</feature>
<dbReference type="Pfam" id="PF02706">
    <property type="entry name" value="Wzz"/>
    <property type="match status" value="1"/>
</dbReference>
<feature type="transmembrane region" description="Helical" evidence="15">
    <location>
        <begin position="44"/>
        <end position="64"/>
    </location>
</feature>
<keyword evidence="8 19" id="KW-0418">Kinase</keyword>
<evidence type="ECO:0000256" key="12">
    <source>
        <dbReference type="ARBA" id="ARBA00023137"/>
    </source>
</evidence>
<proteinExistence type="inferred from homology"/>
<keyword evidence="20" id="KW-1185">Reference proteome</keyword>
<dbReference type="Pfam" id="PF23607">
    <property type="entry name" value="WZC_N"/>
    <property type="match status" value="1"/>
</dbReference>
<dbReference type="InterPro" id="IPR005702">
    <property type="entry name" value="Wzc-like_C"/>
</dbReference>
<dbReference type="EMBL" id="AP025591">
    <property type="protein sequence ID" value="BDG05528.1"/>
    <property type="molecule type" value="Genomic_DNA"/>
</dbReference>
<accession>A0ABM7X156</accession>
<dbReference type="Pfam" id="PF13614">
    <property type="entry name" value="AAA_31"/>
    <property type="match status" value="1"/>
</dbReference>
<evidence type="ECO:0000313" key="19">
    <source>
        <dbReference type="EMBL" id="BDG05528.1"/>
    </source>
</evidence>
<keyword evidence="9" id="KW-0067">ATP-binding</keyword>
<dbReference type="Pfam" id="PF13807">
    <property type="entry name" value="GNVR"/>
    <property type="match status" value="1"/>
</dbReference>
<feature type="domain" description="Tyrosine-protein kinase G-rich" evidence="18">
    <location>
        <begin position="404"/>
        <end position="478"/>
    </location>
</feature>
<evidence type="ECO:0000256" key="8">
    <source>
        <dbReference type="ARBA" id="ARBA00022777"/>
    </source>
</evidence>
<comment type="subcellular location">
    <subcellularLocation>
        <location evidence="1">Cell inner membrane</location>
        <topology evidence="1">Multi-pass membrane protein</topology>
    </subcellularLocation>
</comment>
<evidence type="ECO:0000256" key="13">
    <source>
        <dbReference type="ARBA" id="ARBA00053015"/>
    </source>
</evidence>
<keyword evidence="10 15" id="KW-1133">Transmembrane helix</keyword>
<dbReference type="InterPro" id="IPR003856">
    <property type="entry name" value="LPS_length_determ_N"/>
</dbReference>
<sequence length="750" mass="80502">MGTERESLRVVGTALPSGSPEPTHRRGAREVTPADLVRMLVHRWTTVAATTVVALVAAAAWVVATAPTYEATVILQLPERTPPAVAGIDDLPATADPTVANGEIEVLRSRTLLGQVVDKLRLAVEASPRSFPVFGAAMARRVPRQEPAAAPLGLDGWAWGGERIRVTRLDVPPSLVGRELRVTALQDAAFRLAGPDGTDLGEGRVGVPFVASVGGRPLTLQLAELVARPGTSFTAQVRSRDDVIDDLQKALRVEEKVKRSGVISVSLEGADPERLAQTLDALAAAYAQHQIARRTAELSRQLDFLETQLPTLKKGVVQAEQALNEFQVRRGAVNVSQETQSLLERIVGIERGLSDLRSREAELRLQFNDSHPELPTIRGRMKLLEDQRAAIDRRMRDLPLREAEAARLSRNVEVASGLYFHLQAKAQEIRIARAGVSGAVSLIDIARVPVDPVRPIPAIVLAVGLLLGLGAGVALALGHRVLSEGEEDPEEIEAAVGVPVFATIVRSSAERTLERAAGGRRRSRPALAEASREDPAVEALRAVRTAVQPALAAARRNVIVIGAPSPRVGKTFVAVNLAQLYAAEGKRVLLVDADLRRGRVHQFFGLHRGTGLAEVLRGEHPLEEAVRPTRIAGVDLLTTGSLPKDPSELLGGAALGKTIELARQRYDLVVVDTPPVLAVTDAALVAPLAGATLFVLRAGEHPIREINLALKVLARSGSSITGAVLNDARSVGGRYGYGRYRRYEYRSQRG</sequence>
<keyword evidence="6 15" id="KW-0812">Transmembrane</keyword>
<comment type="catalytic activity">
    <reaction evidence="13">
        <text>L-tyrosyl-[protein] + ATP = O-phospho-L-tyrosyl-[protein] + ADP + H(+)</text>
        <dbReference type="Rhea" id="RHEA:10596"/>
        <dbReference type="Rhea" id="RHEA-COMP:10136"/>
        <dbReference type="Rhea" id="RHEA-COMP:20101"/>
        <dbReference type="ChEBI" id="CHEBI:15378"/>
        <dbReference type="ChEBI" id="CHEBI:30616"/>
        <dbReference type="ChEBI" id="CHEBI:46858"/>
        <dbReference type="ChEBI" id="CHEBI:61978"/>
        <dbReference type="ChEBI" id="CHEBI:456216"/>
    </reaction>
</comment>
<dbReference type="Gene3D" id="3.40.50.300">
    <property type="entry name" value="P-loop containing nucleotide triphosphate hydrolases"/>
    <property type="match status" value="1"/>
</dbReference>
<dbReference type="InterPro" id="IPR027417">
    <property type="entry name" value="P-loop_NTPase"/>
</dbReference>
<organism evidence="19 20">
    <name type="scientific">Anaeromyxobacter oryzae</name>
    <dbReference type="NCBI Taxonomy" id="2918170"/>
    <lineage>
        <taxon>Bacteria</taxon>
        <taxon>Pseudomonadati</taxon>
        <taxon>Myxococcota</taxon>
        <taxon>Myxococcia</taxon>
        <taxon>Myxococcales</taxon>
        <taxon>Cystobacterineae</taxon>
        <taxon>Anaeromyxobacteraceae</taxon>
        <taxon>Anaeromyxobacter</taxon>
    </lineage>
</organism>
<evidence type="ECO:0000256" key="10">
    <source>
        <dbReference type="ARBA" id="ARBA00022989"/>
    </source>
</evidence>
<evidence type="ECO:0000259" key="18">
    <source>
        <dbReference type="Pfam" id="PF13807"/>
    </source>
</evidence>
<keyword evidence="3" id="KW-1003">Cell membrane</keyword>
<dbReference type="PANTHER" id="PTHR32309:SF32">
    <property type="entry name" value="TYROSINE-PROTEIN KINASE ETK-RELATED"/>
    <property type="match status" value="1"/>
</dbReference>
<evidence type="ECO:0000259" key="16">
    <source>
        <dbReference type="Pfam" id="PF02706"/>
    </source>
</evidence>
<keyword evidence="11 15" id="KW-0472">Membrane</keyword>
<feature type="domain" description="Polysaccharide chain length determinant N-terminal" evidence="16">
    <location>
        <begin position="35"/>
        <end position="120"/>
    </location>
</feature>
<dbReference type="RefSeq" id="WP_248354443.1">
    <property type="nucleotide sequence ID" value="NZ_AP025591.1"/>
</dbReference>
<protein>
    <submittedName>
        <fullName evidence="19">Tyrosine kinase BceF</fullName>
    </submittedName>
</protein>
<gene>
    <name evidence="19" type="ORF">AMOR_45240</name>
</gene>
<evidence type="ECO:0000256" key="7">
    <source>
        <dbReference type="ARBA" id="ARBA00022741"/>
    </source>
</evidence>
<reference evidence="20" key="1">
    <citation type="journal article" date="2022" name="Int. J. Syst. Evol. Microbiol.">
        <title>Anaeromyxobacter oryzae sp. nov., Anaeromyxobacter diazotrophicus sp. nov. and Anaeromyxobacter paludicola sp. nov., isolated from paddy soils.</title>
        <authorList>
            <person name="Itoh H."/>
            <person name="Xu Z."/>
            <person name="Mise K."/>
            <person name="Masuda Y."/>
            <person name="Ushijima N."/>
            <person name="Hayakawa C."/>
            <person name="Shiratori Y."/>
            <person name="Senoo K."/>
        </authorList>
    </citation>
    <scope>NUCLEOTIDE SEQUENCE [LARGE SCALE GENOMIC DNA]</scope>
    <source>
        <strain evidence="20">Red232</strain>
    </source>
</reference>
<dbReference type="InterPro" id="IPR050445">
    <property type="entry name" value="Bact_polysacc_biosynth/exp"/>
</dbReference>
<feature type="domain" description="AAA" evidence="17">
    <location>
        <begin position="566"/>
        <end position="684"/>
    </location>
</feature>
<dbReference type="Proteomes" id="UP001162891">
    <property type="component" value="Chromosome"/>
</dbReference>
<evidence type="ECO:0000259" key="17">
    <source>
        <dbReference type="Pfam" id="PF13614"/>
    </source>
</evidence>
<evidence type="ECO:0000256" key="6">
    <source>
        <dbReference type="ARBA" id="ARBA00022692"/>
    </source>
</evidence>
<evidence type="ECO:0000256" key="2">
    <source>
        <dbReference type="ARBA" id="ARBA00008883"/>
    </source>
</evidence>
<evidence type="ECO:0000256" key="4">
    <source>
        <dbReference type="ARBA" id="ARBA00022519"/>
    </source>
</evidence>
<evidence type="ECO:0000256" key="5">
    <source>
        <dbReference type="ARBA" id="ARBA00022679"/>
    </source>
</evidence>
<evidence type="ECO:0000256" key="14">
    <source>
        <dbReference type="SAM" id="MobiDB-lite"/>
    </source>
</evidence>
<dbReference type="InterPro" id="IPR025669">
    <property type="entry name" value="AAA_dom"/>
</dbReference>
<evidence type="ECO:0000256" key="11">
    <source>
        <dbReference type="ARBA" id="ARBA00023136"/>
    </source>
</evidence>
<keyword evidence="7" id="KW-0547">Nucleotide-binding</keyword>
<keyword evidence="5" id="KW-0808">Transferase</keyword>
<name>A0ABM7X156_9BACT</name>
<dbReference type="NCBIfam" id="TIGR01007">
    <property type="entry name" value="eps_fam"/>
    <property type="match status" value="1"/>
</dbReference>
<dbReference type="SUPFAM" id="SSF52540">
    <property type="entry name" value="P-loop containing nucleoside triphosphate hydrolases"/>
    <property type="match status" value="1"/>
</dbReference>
<keyword evidence="12" id="KW-0829">Tyrosine-protein kinase</keyword>
<keyword evidence="4" id="KW-0997">Cell inner membrane</keyword>
<dbReference type="CDD" id="cd05387">
    <property type="entry name" value="BY-kinase"/>
    <property type="match status" value="1"/>
</dbReference>
<dbReference type="PANTHER" id="PTHR32309">
    <property type="entry name" value="TYROSINE-PROTEIN KINASE"/>
    <property type="match status" value="1"/>
</dbReference>
<evidence type="ECO:0000256" key="9">
    <source>
        <dbReference type="ARBA" id="ARBA00022840"/>
    </source>
</evidence>
<evidence type="ECO:0000256" key="15">
    <source>
        <dbReference type="SAM" id="Phobius"/>
    </source>
</evidence>
<comment type="similarity">
    <text evidence="2">Belongs to the etk/wzc family.</text>
</comment>
<evidence type="ECO:0000256" key="1">
    <source>
        <dbReference type="ARBA" id="ARBA00004429"/>
    </source>
</evidence>
<dbReference type="InterPro" id="IPR032807">
    <property type="entry name" value="GNVR"/>
</dbReference>
<dbReference type="GO" id="GO:0016301">
    <property type="term" value="F:kinase activity"/>
    <property type="evidence" value="ECO:0007669"/>
    <property type="project" value="UniProtKB-KW"/>
</dbReference>